<dbReference type="STRING" id="1094466.KQS_06000"/>
<dbReference type="EMBL" id="HE774682">
    <property type="protein sequence ID" value="CCG53164.1"/>
    <property type="molecule type" value="Genomic_DNA"/>
</dbReference>
<dbReference type="HOGENOM" id="CLU_1223238_0_0_10"/>
<dbReference type="RefSeq" id="WP_014388290.1">
    <property type="nucleotide sequence ID" value="NC_017025.1"/>
</dbReference>
<dbReference type="Proteomes" id="UP000007599">
    <property type="component" value="Chromosome I"/>
</dbReference>
<reference evidence="2" key="2">
    <citation type="submission" date="2012-03" db="EMBL/GenBank/DDBJ databases">
        <title>Complete genome sequence of Flavobacterium indicum GPTSA100-9T, isolated from warm spring water.</title>
        <authorList>
            <person name="Barbier P."/>
            <person name="Houel A."/>
            <person name="Loux V."/>
            <person name="Poulain J."/>
            <person name="Bernardet J.-F."/>
            <person name="Touchon M."/>
            <person name="Duchaud E."/>
        </authorList>
    </citation>
    <scope>NUCLEOTIDE SEQUENCE [LARGE SCALE GENOMIC DNA]</scope>
    <source>
        <strain evidence="2">DSM 17447 / CIP 109464 / GPTSA100-9</strain>
    </source>
</reference>
<evidence type="ECO:0000313" key="2">
    <source>
        <dbReference type="Proteomes" id="UP000007599"/>
    </source>
</evidence>
<dbReference type="KEGG" id="fin:KQS_06000"/>
<name>H8XP90_FLAIG</name>
<dbReference type="PATRIC" id="fig|1094466.5.peg.1178"/>
<organism evidence="1 2">
    <name type="scientific">Flavobacterium indicum (strain DSM 17447 / CIP 109464 / GPTSA100-9)</name>
    <dbReference type="NCBI Taxonomy" id="1094466"/>
    <lineage>
        <taxon>Bacteria</taxon>
        <taxon>Pseudomonadati</taxon>
        <taxon>Bacteroidota</taxon>
        <taxon>Flavobacteriia</taxon>
        <taxon>Flavobacteriales</taxon>
        <taxon>Flavobacteriaceae</taxon>
        <taxon>Flavobacterium</taxon>
    </lineage>
</organism>
<accession>H8XP90</accession>
<proteinExistence type="predicted"/>
<evidence type="ECO:0000313" key="1">
    <source>
        <dbReference type="EMBL" id="CCG53164.1"/>
    </source>
</evidence>
<dbReference type="eggNOG" id="ENOG502ZDAI">
    <property type="taxonomic scope" value="Bacteria"/>
</dbReference>
<dbReference type="AlphaFoldDB" id="H8XP90"/>
<protein>
    <submittedName>
        <fullName evidence="1">Uncharacterized protein</fullName>
    </submittedName>
</protein>
<gene>
    <name evidence="1" type="ordered locus">KQS_06000</name>
</gene>
<reference evidence="1 2" key="1">
    <citation type="journal article" date="2012" name="J. Bacteriol.">
        <title>Complete Genome Sequence of Flavobacterium indicum GPSTA100-9T, Isolated from Warm Spring Water.</title>
        <authorList>
            <person name="Barbier P."/>
            <person name="Houel A."/>
            <person name="Loux V."/>
            <person name="Poulain J."/>
            <person name="Bernardet J.F."/>
            <person name="Touchon M."/>
            <person name="Duchaud E."/>
        </authorList>
    </citation>
    <scope>NUCLEOTIDE SEQUENCE [LARGE SCALE GENOMIC DNA]</scope>
    <source>
        <strain evidence="2">DSM 17447 / CIP 109464 / GPTSA100-9</strain>
    </source>
</reference>
<dbReference type="OrthoDB" id="1337113at2"/>
<sequence>MGLDYSIRTYVKKEKISNSLNWLFENSWSNEKVPQKLLINGELFNINGDYFKIDDYQNKYLERNKIIEHFQKIYFTTSLVFEIEPKIIASLPGWELEYRMDLLEDFKEHFEQVYLGDGKIRIGGFDSTISKLTEQDVYEIDLTALTSDMSRLIEDSISVKKWILEFSRASDSLLTYLDLEHNGRRLVFYNGKEIDCTIKEGFDVDSYESVKNILNDYFTLEFNKKI</sequence>
<keyword evidence="2" id="KW-1185">Reference proteome</keyword>